<name>A0A507CKM6_9FUNG</name>
<dbReference type="SUPFAM" id="SSF49899">
    <property type="entry name" value="Concanavalin A-like lectins/glucanases"/>
    <property type="match status" value="1"/>
</dbReference>
<evidence type="ECO:0000259" key="2">
    <source>
        <dbReference type="PROSITE" id="PS51762"/>
    </source>
</evidence>
<dbReference type="PANTHER" id="PTHR10963">
    <property type="entry name" value="GLYCOSYL HYDROLASE-RELATED"/>
    <property type="match status" value="1"/>
</dbReference>
<dbReference type="STRING" id="286115.A0A507CKM6"/>
<dbReference type="InterPro" id="IPR050546">
    <property type="entry name" value="Glycosyl_Hydrlase_16"/>
</dbReference>
<sequence>MMLRITHTSSGPQPPVPLLHLGSGKVYLPHLTPGGGQEPVKLEAEKSRPKAITWQWHISSETKDHNTISRGNMHRSIRRNRFFQLGTLYGLVLLPQFAVQADISKGCDSYYGKKCPTPVFVEDFANLDIWRFSQSMSGAGNGDFVWYTNTTDNIYVKDGVLHIRPTLTSDYLGEDKMKNGADVDLGTACTDARNDGCHRKADGNHYINPIRSGNINTKQTLHIKYGQIEVEAKLPKGDWLWPAIWMLPVDYAYGGWPASGEIDLMEARGNNASYPGGVNTFSSTVHWVNQKSQQAQGNTFKYNRPLSDDFHTYTLSWDTRQISTYFDEEKVMTVNYTSLPKFKNDRLAQYTCPSAPFDQPFNLILWLSVGSTNGWFPETSDPAGKKPWKNGSGREKEQFWDNKERGLYYILAIFLQTYTSSRIRMIGCLVGRNRRAGGLSS</sequence>
<dbReference type="InterPro" id="IPR000757">
    <property type="entry name" value="Beta-glucanase-like"/>
</dbReference>
<accession>A0A507CKM6</accession>
<evidence type="ECO:0000313" key="3">
    <source>
        <dbReference type="EMBL" id="TPX38976.1"/>
    </source>
</evidence>
<reference evidence="3 4" key="1">
    <citation type="journal article" date="2019" name="Sci. Rep.">
        <title>Comparative genomics of chytrid fungi reveal insights into the obligate biotrophic and pathogenic lifestyle of Synchytrium endobioticum.</title>
        <authorList>
            <person name="van de Vossenberg B.T.L.H."/>
            <person name="Warris S."/>
            <person name="Nguyen H.D.T."/>
            <person name="van Gent-Pelzer M.P.E."/>
            <person name="Joly D.L."/>
            <person name="van de Geest H.C."/>
            <person name="Bonants P.J.M."/>
            <person name="Smith D.S."/>
            <person name="Levesque C.A."/>
            <person name="van der Lee T.A.J."/>
        </authorList>
    </citation>
    <scope>NUCLEOTIDE SEQUENCE [LARGE SCALE GENOMIC DNA]</scope>
    <source>
        <strain evidence="3 4">MB42</strain>
    </source>
</reference>
<dbReference type="PROSITE" id="PS51762">
    <property type="entry name" value="GH16_2"/>
    <property type="match status" value="1"/>
</dbReference>
<keyword evidence="4" id="KW-1185">Reference proteome</keyword>
<evidence type="ECO:0000313" key="4">
    <source>
        <dbReference type="Proteomes" id="UP000317494"/>
    </source>
</evidence>
<gene>
    <name evidence="3" type="ORF">SeMB42_g06530</name>
</gene>
<evidence type="ECO:0000256" key="1">
    <source>
        <dbReference type="ARBA" id="ARBA00006865"/>
    </source>
</evidence>
<proteinExistence type="inferred from homology"/>
<organism evidence="3 4">
    <name type="scientific">Synchytrium endobioticum</name>
    <dbReference type="NCBI Taxonomy" id="286115"/>
    <lineage>
        <taxon>Eukaryota</taxon>
        <taxon>Fungi</taxon>
        <taxon>Fungi incertae sedis</taxon>
        <taxon>Chytridiomycota</taxon>
        <taxon>Chytridiomycota incertae sedis</taxon>
        <taxon>Chytridiomycetes</taxon>
        <taxon>Synchytriales</taxon>
        <taxon>Synchytriaceae</taxon>
        <taxon>Synchytrium</taxon>
    </lineage>
</organism>
<comment type="similarity">
    <text evidence="1">Belongs to the glycosyl hydrolase 16 family.</text>
</comment>
<dbReference type="GO" id="GO:0004553">
    <property type="term" value="F:hydrolase activity, hydrolyzing O-glycosyl compounds"/>
    <property type="evidence" value="ECO:0007669"/>
    <property type="project" value="InterPro"/>
</dbReference>
<dbReference type="VEuPathDB" id="FungiDB:SeMB42_g06530"/>
<dbReference type="Proteomes" id="UP000317494">
    <property type="component" value="Unassembled WGS sequence"/>
</dbReference>
<dbReference type="Gene3D" id="2.60.120.200">
    <property type="match status" value="1"/>
</dbReference>
<dbReference type="PANTHER" id="PTHR10963:SF55">
    <property type="entry name" value="GLYCOSIDE HYDROLASE FAMILY 16 PROTEIN"/>
    <property type="match status" value="1"/>
</dbReference>
<dbReference type="AlphaFoldDB" id="A0A507CKM6"/>
<dbReference type="InterPro" id="IPR013320">
    <property type="entry name" value="ConA-like_dom_sf"/>
</dbReference>
<dbReference type="EMBL" id="QEAN01000374">
    <property type="protein sequence ID" value="TPX38976.1"/>
    <property type="molecule type" value="Genomic_DNA"/>
</dbReference>
<protein>
    <recommendedName>
        <fullName evidence="2">GH16 domain-containing protein</fullName>
    </recommendedName>
</protein>
<dbReference type="Pfam" id="PF00722">
    <property type="entry name" value="Glyco_hydro_16"/>
    <property type="match status" value="1"/>
</dbReference>
<dbReference type="GO" id="GO:0005975">
    <property type="term" value="P:carbohydrate metabolic process"/>
    <property type="evidence" value="ECO:0007669"/>
    <property type="project" value="InterPro"/>
</dbReference>
<comment type="caution">
    <text evidence="3">The sequence shown here is derived from an EMBL/GenBank/DDBJ whole genome shotgun (WGS) entry which is preliminary data.</text>
</comment>
<feature type="domain" description="GH16" evidence="2">
    <location>
        <begin position="108"/>
        <end position="397"/>
    </location>
</feature>